<dbReference type="InterPro" id="IPR025392">
    <property type="entry name" value="DUF4124"/>
</dbReference>
<keyword evidence="5" id="KW-1185">Reference proteome</keyword>
<accession>A0A318K1V9</accession>
<feature type="compositionally biased region" description="Basic and acidic residues" evidence="1">
    <location>
        <begin position="88"/>
        <end position="124"/>
    </location>
</feature>
<evidence type="ECO:0000256" key="1">
    <source>
        <dbReference type="SAM" id="MobiDB-lite"/>
    </source>
</evidence>
<feature type="region of interest" description="Disordered" evidence="1">
    <location>
        <begin position="32"/>
        <end position="167"/>
    </location>
</feature>
<organism evidence="4 5">
    <name type="scientific">Undibacterium pigrum</name>
    <dbReference type="NCBI Taxonomy" id="401470"/>
    <lineage>
        <taxon>Bacteria</taxon>
        <taxon>Pseudomonadati</taxon>
        <taxon>Pseudomonadota</taxon>
        <taxon>Betaproteobacteria</taxon>
        <taxon>Burkholderiales</taxon>
        <taxon>Oxalobacteraceae</taxon>
        <taxon>Undibacterium</taxon>
    </lineage>
</organism>
<feature type="domain" description="DUF4124" evidence="3">
    <location>
        <begin position="12"/>
        <end position="63"/>
    </location>
</feature>
<evidence type="ECO:0000313" key="5">
    <source>
        <dbReference type="Proteomes" id="UP000247792"/>
    </source>
</evidence>
<sequence>MSISRLACSILLTTMFCASAQAQYVWLDEKGSKQYSDMPPPKSVPKNKILKAPGGVPKPVATASEEKPASSASEASAKLEKPVTTASKNEDFNKRKAEQAEKDKKAEEEKTAAADKAKNCERARGYQQTLNSGARISRTDKNGEKSYLTDAQREQEAADVKKALAGC</sequence>
<protein>
    <submittedName>
        <fullName evidence="4">Uncharacterized protein DUF4124</fullName>
    </submittedName>
</protein>
<dbReference type="AlphaFoldDB" id="A0A318K1V9"/>
<comment type="caution">
    <text evidence="4">The sequence shown here is derived from an EMBL/GenBank/DDBJ whole genome shotgun (WGS) entry which is preliminary data.</text>
</comment>
<evidence type="ECO:0000256" key="2">
    <source>
        <dbReference type="SAM" id="SignalP"/>
    </source>
</evidence>
<feature type="chain" id="PRO_5016426748" evidence="2">
    <location>
        <begin position="21"/>
        <end position="167"/>
    </location>
</feature>
<feature type="signal peptide" evidence="2">
    <location>
        <begin position="1"/>
        <end position="20"/>
    </location>
</feature>
<dbReference type="RefSeq" id="WP_110253675.1">
    <property type="nucleotide sequence ID" value="NZ_QJKB01000001.1"/>
</dbReference>
<dbReference type="Proteomes" id="UP000247792">
    <property type="component" value="Unassembled WGS sequence"/>
</dbReference>
<name>A0A318K1V9_9BURK</name>
<evidence type="ECO:0000313" key="4">
    <source>
        <dbReference type="EMBL" id="PXX47284.1"/>
    </source>
</evidence>
<feature type="compositionally biased region" description="Basic and acidic residues" evidence="1">
    <location>
        <begin position="151"/>
        <end position="167"/>
    </location>
</feature>
<dbReference type="OrthoDB" id="9181422at2"/>
<proteinExistence type="predicted"/>
<dbReference type="Pfam" id="PF13511">
    <property type="entry name" value="DUF4124"/>
    <property type="match status" value="1"/>
</dbReference>
<dbReference type="EMBL" id="QJKB01000001">
    <property type="protein sequence ID" value="PXX47284.1"/>
    <property type="molecule type" value="Genomic_DNA"/>
</dbReference>
<evidence type="ECO:0000259" key="3">
    <source>
        <dbReference type="Pfam" id="PF13511"/>
    </source>
</evidence>
<keyword evidence="2" id="KW-0732">Signal</keyword>
<reference evidence="4 5" key="1">
    <citation type="submission" date="2018-05" db="EMBL/GenBank/DDBJ databases">
        <title>Genomic Encyclopedia of Type Strains, Phase IV (KMG-IV): sequencing the most valuable type-strain genomes for metagenomic binning, comparative biology and taxonomic classification.</title>
        <authorList>
            <person name="Goeker M."/>
        </authorList>
    </citation>
    <scope>NUCLEOTIDE SEQUENCE [LARGE SCALE GENOMIC DNA]</scope>
    <source>
        <strain evidence="4 5">DSM 19792</strain>
    </source>
</reference>
<gene>
    <name evidence="4" type="ORF">DFR42_101861</name>
</gene>